<dbReference type="OrthoDB" id="9816361at2"/>
<accession>H6L8S4</accession>
<dbReference type="GO" id="GO:0016020">
    <property type="term" value="C:membrane"/>
    <property type="evidence" value="ECO:0007669"/>
    <property type="project" value="UniProtKB-SubCell"/>
</dbReference>
<evidence type="ECO:0000256" key="2">
    <source>
        <dbReference type="ARBA" id="ARBA00022692"/>
    </source>
</evidence>
<comment type="subcellular location">
    <subcellularLocation>
        <location evidence="1">Membrane</location>
        <topology evidence="1">Multi-pass membrane protein</topology>
    </subcellularLocation>
</comment>
<dbReference type="Proteomes" id="UP000007519">
    <property type="component" value="Chromosome"/>
</dbReference>
<dbReference type="AlphaFoldDB" id="H6L8S4"/>
<feature type="chain" id="PRO_5003604172" evidence="8">
    <location>
        <begin position="24"/>
        <end position="149"/>
    </location>
</feature>
<keyword evidence="5 7" id="KW-0472">Membrane</keyword>
<gene>
    <name evidence="10" type="ordered locus">SGRA_4165</name>
</gene>
<evidence type="ECO:0000256" key="1">
    <source>
        <dbReference type="ARBA" id="ARBA00004141"/>
    </source>
</evidence>
<keyword evidence="11" id="KW-1185">Reference proteome</keyword>
<evidence type="ECO:0000313" key="11">
    <source>
        <dbReference type="Proteomes" id="UP000007519"/>
    </source>
</evidence>
<sequence length="149" mass="16813">MKHFVNYLLVALFTLSFTFSAEAFELRYNEVDAVRTEQSLDAAIHTAKKGKKLGWKKRMALKIAKKKLKKAAKKTADSPQKAKAGKSWVVAILLAFFLGMLGIHRFYLGYTVIGIIQLLTFGGLGIWAFIDFIRIIVKDLQPKDGEYVD</sequence>
<keyword evidence="2 7" id="KW-0812">Transmembrane</keyword>
<feature type="transmembrane region" description="Helical" evidence="7">
    <location>
        <begin position="115"/>
        <end position="137"/>
    </location>
</feature>
<keyword evidence="4 7" id="KW-1133">Transmembrane helix</keyword>
<dbReference type="EMBL" id="CP002831">
    <property type="protein sequence ID" value="AFC26880.1"/>
    <property type="molecule type" value="Genomic_DNA"/>
</dbReference>
<evidence type="ECO:0000256" key="5">
    <source>
        <dbReference type="ARBA" id="ARBA00023136"/>
    </source>
</evidence>
<dbReference type="PANTHER" id="PTHR21016">
    <property type="entry name" value="BETA-AMYLOID BINDING PROTEIN-RELATED"/>
    <property type="match status" value="1"/>
</dbReference>
<dbReference type="KEGG" id="sgn:SGRA_4165"/>
<dbReference type="Pfam" id="PF05154">
    <property type="entry name" value="TM2"/>
    <property type="match status" value="1"/>
</dbReference>
<feature type="signal peptide" evidence="8">
    <location>
        <begin position="1"/>
        <end position="23"/>
    </location>
</feature>
<keyword evidence="6" id="KW-0325">Glycoprotein</keyword>
<reference evidence="10 11" key="1">
    <citation type="journal article" date="2012" name="Stand. Genomic Sci.">
        <title>Complete genome sequencing and analysis of Saprospira grandis str. Lewin, a predatory marine bacterium.</title>
        <authorList>
            <person name="Saw J.H."/>
            <person name="Yuryev A."/>
            <person name="Kanbe M."/>
            <person name="Hou S."/>
            <person name="Young A.G."/>
            <person name="Aizawa S."/>
            <person name="Alam M."/>
        </authorList>
    </citation>
    <scope>NUCLEOTIDE SEQUENCE [LARGE SCALE GENOMIC DNA]</scope>
    <source>
        <strain evidence="10 11">Lewin</strain>
    </source>
</reference>
<dbReference type="HOGENOM" id="CLU_1730112_0_0_10"/>
<evidence type="ECO:0000313" key="10">
    <source>
        <dbReference type="EMBL" id="AFC26880.1"/>
    </source>
</evidence>
<dbReference type="PANTHER" id="PTHR21016:SF7">
    <property type="entry name" value="TM2 DOMAIN-CONTAINING PROTEIN 3"/>
    <property type="match status" value="1"/>
</dbReference>
<protein>
    <submittedName>
        <fullName evidence="10">TM2 domain containing protein</fullName>
    </submittedName>
</protein>
<proteinExistence type="predicted"/>
<evidence type="ECO:0000256" key="8">
    <source>
        <dbReference type="SAM" id="SignalP"/>
    </source>
</evidence>
<evidence type="ECO:0000259" key="9">
    <source>
        <dbReference type="Pfam" id="PF05154"/>
    </source>
</evidence>
<evidence type="ECO:0000256" key="7">
    <source>
        <dbReference type="SAM" id="Phobius"/>
    </source>
</evidence>
<keyword evidence="3 8" id="KW-0732">Signal</keyword>
<feature type="domain" description="TM2" evidence="9">
    <location>
        <begin position="85"/>
        <end position="133"/>
    </location>
</feature>
<feature type="transmembrane region" description="Helical" evidence="7">
    <location>
        <begin position="88"/>
        <end position="108"/>
    </location>
</feature>
<name>H6L8S4_SAPGL</name>
<dbReference type="InterPro" id="IPR007829">
    <property type="entry name" value="TM2"/>
</dbReference>
<evidence type="ECO:0000256" key="4">
    <source>
        <dbReference type="ARBA" id="ARBA00022989"/>
    </source>
</evidence>
<dbReference type="eggNOG" id="COG2314">
    <property type="taxonomic scope" value="Bacteria"/>
</dbReference>
<organism evidence="10 11">
    <name type="scientific">Saprospira grandis (strain Lewin)</name>
    <dbReference type="NCBI Taxonomy" id="984262"/>
    <lineage>
        <taxon>Bacteria</taxon>
        <taxon>Pseudomonadati</taxon>
        <taxon>Bacteroidota</taxon>
        <taxon>Saprospiria</taxon>
        <taxon>Saprospirales</taxon>
        <taxon>Saprospiraceae</taxon>
        <taxon>Saprospira</taxon>
    </lineage>
</organism>
<dbReference type="InterPro" id="IPR050932">
    <property type="entry name" value="TM2D1-3-like"/>
</dbReference>
<evidence type="ECO:0000256" key="3">
    <source>
        <dbReference type="ARBA" id="ARBA00022729"/>
    </source>
</evidence>
<dbReference type="STRING" id="984262.SGRA_4165"/>
<dbReference type="RefSeq" id="WP_015694455.1">
    <property type="nucleotide sequence ID" value="NC_016940.1"/>
</dbReference>
<evidence type="ECO:0000256" key="6">
    <source>
        <dbReference type="ARBA" id="ARBA00023180"/>
    </source>
</evidence>